<dbReference type="Proteomes" id="UP000076722">
    <property type="component" value="Unassembled WGS sequence"/>
</dbReference>
<sequence>MIDLGQGTDIVALLIAGRAESLPGAREASEQYTDGYEIWSPMSESDSEISVPRALEVSETGTIIS</sequence>
<keyword evidence="2" id="KW-1185">Reference proteome</keyword>
<gene>
    <name evidence="1" type="ORF">SISNIDRAFT_489020</name>
</gene>
<reference evidence="1 2" key="1">
    <citation type="journal article" date="2016" name="Mol. Biol. Evol.">
        <title>Comparative Genomics of Early-Diverging Mushroom-Forming Fungi Provides Insights into the Origins of Lignocellulose Decay Capabilities.</title>
        <authorList>
            <person name="Nagy L.G."/>
            <person name="Riley R."/>
            <person name="Tritt A."/>
            <person name="Adam C."/>
            <person name="Daum C."/>
            <person name="Floudas D."/>
            <person name="Sun H."/>
            <person name="Yadav J.S."/>
            <person name="Pangilinan J."/>
            <person name="Larsson K.H."/>
            <person name="Matsuura K."/>
            <person name="Barry K."/>
            <person name="Labutti K."/>
            <person name="Kuo R."/>
            <person name="Ohm R.A."/>
            <person name="Bhattacharya S.S."/>
            <person name="Shirouzu T."/>
            <person name="Yoshinaga Y."/>
            <person name="Martin F.M."/>
            <person name="Grigoriev I.V."/>
            <person name="Hibbett D.S."/>
        </authorList>
    </citation>
    <scope>NUCLEOTIDE SEQUENCE [LARGE SCALE GENOMIC DNA]</scope>
    <source>
        <strain evidence="1 2">HHB9708</strain>
    </source>
</reference>
<organism evidence="1 2">
    <name type="scientific">Sistotremastrum niveocremeum HHB9708</name>
    <dbReference type="NCBI Taxonomy" id="1314777"/>
    <lineage>
        <taxon>Eukaryota</taxon>
        <taxon>Fungi</taxon>
        <taxon>Dikarya</taxon>
        <taxon>Basidiomycota</taxon>
        <taxon>Agaricomycotina</taxon>
        <taxon>Agaricomycetes</taxon>
        <taxon>Sistotremastrales</taxon>
        <taxon>Sistotremastraceae</taxon>
        <taxon>Sertulicium</taxon>
        <taxon>Sertulicium niveocremeum</taxon>
    </lineage>
</organism>
<dbReference type="EMBL" id="KV419426">
    <property type="protein sequence ID" value="KZS89574.1"/>
    <property type="molecule type" value="Genomic_DNA"/>
</dbReference>
<proteinExistence type="predicted"/>
<name>A0A164QE02_9AGAM</name>
<evidence type="ECO:0000313" key="2">
    <source>
        <dbReference type="Proteomes" id="UP000076722"/>
    </source>
</evidence>
<protein>
    <submittedName>
        <fullName evidence="1">Uncharacterized protein</fullName>
    </submittedName>
</protein>
<dbReference type="AlphaFoldDB" id="A0A164QE02"/>
<accession>A0A164QE02</accession>
<evidence type="ECO:0000313" key="1">
    <source>
        <dbReference type="EMBL" id="KZS89574.1"/>
    </source>
</evidence>